<dbReference type="RefSeq" id="XP_065659034.1">
    <property type="nucleotide sequence ID" value="XM_065802962.1"/>
</dbReference>
<dbReference type="InterPro" id="IPR036397">
    <property type="entry name" value="RNaseH_sf"/>
</dbReference>
<dbReference type="GeneID" id="136083559"/>
<evidence type="ECO:0000259" key="1">
    <source>
        <dbReference type="PROSITE" id="PS50994"/>
    </source>
</evidence>
<protein>
    <submittedName>
        <fullName evidence="3">Uncharacterized protein LOC136083559</fullName>
    </submittedName>
</protein>
<reference evidence="3" key="1">
    <citation type="submission" date="2025-08" db="UniProtKB">
        <authorList>
            <consortium name="RefSeq"/>
        </authorList>
    </citation>
    <scope>IDENTIFICATION</scope>
</reference>
<gene>
    <name evidence="3" type="primary">LOC136083559</name>
</gene>
<dbReference type="PANTHER" id="PTHR46585">
    <property type="entry name" value="INTEGRASE CORE DOMAIN CONTAINING PROTEIN"/>
    <property type="match status" value="1"/>
</dbReference>
<sequence>MHISGMNFAGPGTNLDERLTFTDAYKEWSKPIDRVDNAAYHHDLPYKYINGTAKRNLADKIMIKETIENPTIRERIERGIIKPIISTKAKFGLGSLNPYELGIETKTTQKNYKRSYGWIVPLKSKTGVVVANALNKIFKERKCQKMWVDKGLEFYNKHVKALGIELYSTENEEKSCEVERWNRTMKDKMFKYFSANSTRKYINVLDEIVNKYNNTKHSSIKKTPVEANDKRMKILFG</sequence>
<feature type="domain" description="Integrase catalytic" evidence="1">
    <location>
        <begin position="66"/>
        <end position="232"/>
    </location>
</feature>
<evidence type="ECO:0000313" key="3">
    <source>
        <dbReference type="RefSeq" id="XP_065659034.1"/>
    </source>
</evidence>
<dbReference type="InterPro" id="IPR001584">
    <property type="entry name" value="Integrase_cat-core"/>
</dbReference>
<dbReference type="InterPro" id="IPR013607">
    <property type="entry name" value="Phospholipase_A2-like"/>
</dbReference>
<dbReference type="PANTHER" id="PTHR46585:SF1">
    <property type="entry name" value="CHROMO DOMAIN-CONTAINING PROTEIN"/>
    <property type="match status" value="1"/>
</dbReference>
<name>A0ABM4CBJ1_HYDVU</name>
<organism evidence="2 3">
    <name type="scientific">Hydra vulgaris</name>
    <name type="common">Hydra</name>
    <name type="synonym">Hydra attenuata</name>
    <dbReference type="NCBI Taxonomy" id="6087"/>
    <lineage>
        <taxon>Eukaryota</taxon>
        <taxon>Metazoa</taxon>
        <taxon>Cnidaria</taxon>
        <taxon>Hydrozoa</taxon>
        <taxon>Hydroidolina</taxon>
        <taxon>Anthoathecata</taxon>
        <taxon>Aplanulata</taxon>
        <taxon>Hydridae</taxon>
        <taxon>Hydra</taxon>
    </lineage>
</organism>
<evidence type="ECO:0000313" key="2">
    <source>
        <dbReference type="Proteomes" id="UP001652625"/>
    </source>
</evidence>
<keyword evidence="2" id="KW-1185">Reference proteome</keyword>
<dbReference type="SUPFAM" id="SSF53098">
    <property type="entry name" value="Ribonuclease H-like"/>
    <property type="match status" value="1"/>
</dbReference>
<dbReference type="PROSITE" id="PS50994">
    <property type="entry name" value="INTEGRASE"/>
    <property type="match status" value="1"/>
</dbReference>
<dbReference type="Pfam" id="PF08398">
    <property type="entry name" value="Phospholip_A2_4"/>
    <property type="match status" value="1"/>
</dbReference>
<accession>A0ABM4CBJ1</accession>
<dbReference type="Gene3D" id="3.30.420.10">
    <property type="entry name" value="Ribonuclease H-like superfamily/Ribonuclease H"/>
    <property type="match status" value="1"/>
</dbReference>
<dbReference type="InterPro" id="IPR012337">
    <property type="entry name" value="RNaseH-like_sf"/>
</dbReference>
<proteinExistence type="predicted"/>
<dbReference type="Proteomes" id="UP001652625">
    <property type="component" value="Chromosome 08"/>
</dbReference>